<feature type="compositionally biased region" description="Basic residues" evidence="1">
    <location>
        <begin position="134"/>
        <end position="147"/>
    </location>
</feature>
<proteinExistence type="predicted"/>
<gene>
    <name evidence="3" type="ORF">PoB_006736500</name>
</gene>
<feature type="chain" id="PRO_5044011108" evidence="2">
    <location>
        <begin position="26"/>
        <end position="147"/>
    </location>
</feature>
<dbReference type="EMBL" id="BLXT01007646">
    <property type="protein sequence ID" value="GFO40860.1"/>
    <property type="molecule type" value="Genomic_DNA"/>
</dbReference>
<sequence>MLIPKLLWPLLVYNICSTTVEVIEAKINKYTRKWLGVPPGLSDVAMYRRKAKLKLPMKSILEEYKCGKARLLTMLEESDDPVVKTIQPFLKTGRKWKVTEAVDEAKECLKMKEVIGQTQNDRRGLGSTTAKWWSKNRRQGKKGHDHR</sequence>
<dbReference type="AlphaFoldDB" id="A0AAV4DA73"/>
<feature type="region of interest" description="Disordered" evidence="1">
    <location>
        <begin position="120"/>
        <end position="147"/>
    </location>
</feature>
<evidence type="ECO:0000313" key="3">
    <source>
        <dbReference type="EMBL" id="GFO40860.1"/>
    </source>
</evidence>
<name>A0AAV4DA73_9GAST</name>
<evidence type="ECO:0000256" key="2">
    <source>
        <dbReference type="SAM" id="SignalP"/>
    </source>
</evidence>
<reference evidence="3 4" key="1">
    <citation type="journal article" date="2021" name="Elife">
        <title>Chloroplast acquisition without the gene transfer in kleptoplastic sea slugs, Plakobranchus ocellatus.</title>
        <authorList>
            <person name="Maeda T."/>
            <person name="Takahashi S."/>
            <person name="Yoshida T."/>
            <person name="Shimamura S."/>
            <person name="Takaki Y."/>
            <person name="Nagai Y."/>
            <person name="Toyoda A."/>
            <person name="Suzuki Y."/>
            <person name="Arimoto A."/>
            <person name="Ishii H."/>
            <person name="Satoh N."/>
            <person name="Nishiyama T."/>
            <person name="Hasebe M."/>
            <person name="Maruyama T."/>
            <person name="Minagawa J."/>
            <person name="Obokata J."/>
            <person name="Shigenobu S."/>
        </authorList>
    </citation>
    <scope>NUCLEOTIDE SEQUENCE [LARGE SCALE GENOMIC DNA]</scope>
</reference>
<keyword evidence="4" id="KW-1185">Reference proteome</keyword>
<keyword evidence="2" id="KW-0732">Signal</keyword>
<accession>A0AAV4DA73</accession>
<evidence type="ECO:0000256" key="1">
    <source>
        <dbReference type="SAM" id="MobiDB-lite"/>
    </source>
</evidence>
<keyword evidence="3" id="KW-0548">Nucleotidyltransferase</keyword>
<protein>
    <submittedName>
        <fullName evidence="3">Reverse transcriptase</fullName>
    </submittedName>
</protein>
<dbReference type="Proteomes" id="UP000735302">
    <property type="component" value="Unassembled WGS sequence"/>
</dbReference>
<feature type="signal peptide" evidence="2">
    <location>
        <begin position="1"/>
        <end position="25"/>
    </location>
</feature>
<keyword evidence="3" id="KW-0808">Transferase</keyword>
<comment type="caution">
    <text evidence="3">The sequence shown here is derived from an EMBL/GenBank/DDBJ whole genome shotgun (WGS) entry which is preliminary data.</text>
</comment>
<organism evidence="3 4">
    <name type="scientific">Plakobranchus ocellatus</name>
    <dbReference type="NCBI Taxonomy" id="259542"/>
    <lineage>
        <taxon>Eukaryota</taxon>
        <taxon>Metazoa</taxon>
        <taxon>Spiralia</taxon>
        <taxon>Lophotrochozoa</taxon>
        <taxon>Mollusca</taxon>
        <taxon>Gastropoda</taxon>
        <taxon>Heterobranchia</taxon>
        <taxon>Euthyneura</taxon>
        <taxon>Panpulmonata</taxon>
        <taxon>Sacoglossa</taxon>
        <taxon>Placobranchoidea</taxon>
        <taxon>Plakobranchidae</taxon>
        <taxon>Plakobranchus</taxon>
    </lineage>
</organism>
<keyword evidence="3" id="KW-0695">RNA-directed DNA polymerase</keyword>
<dbReference type="GO" id="GO:0003964">
    <property type="term" value="F:RNA-directed DNA polymerase activity"/>
    <property type="evidence" value="ECO:0007669"/>
    <property type="project" value="UniProtKB-KW"/>
</dbReference>
<evidence type="ECO:0000313" key="4">
    <source>
        <dbReference type="Proteomes" id="UP000735302"/>
    </source>
</evidence>